<dbReference type="Gene3D" id="1.10.12.10">
    <property type="entry name" value="Lyase 2-enoyl-coa Hydratase, Chain A, domain 2"/>
    <property type="match status" value="1"/>
</dbReference>
<reference evidence="4 5" key="1">
    <citation type="submission" date="2015-07" db="EMBL/GenBank/DDBJ databases">
        <title>Whole genome sequencing of Bosea vaviloviae isolated from cave pool.</title>
        <authorList>
            <person name="Tan N.E.H."/>
            <person name="Lee Y.P."/>
            <person name="Gan H.M."/>
            <person name="Barton H."/>
            <person name="Savka M.A."/>
        </authorList>
    </citation>
    <scope>NUCLEOTIDE SEQUENCE [LARGE SCALE GENOMIC DNA]</scope>
    <source>
        <strain evidence="4 5">SD260</strain>
    </source>
</reference>
<dbReference type="EMBL" id="LGSZ01000095">
    <property type="protein sequence ID" value="KPH73731.1"/>
    <property type="molecule type" value="Genomic_DNA"/>
</dbReference>
<dbReference type="RefSeq" id="WP_054212090.1">
    <property type="nucleotide sequence ID" value="NZ_LGSZ01000095.1"/>
</dbReference>
<keyword evidence="5" id="KW-1185">Reference proteome</keyword>
<dbReference type="InterPro" id="IPR014748">
    <property type="entry name" value="Enoyl-CoA_hydra_C"/>
</dbReference>
<comment type="similarity">
    <text evidence="1 3">Belongs to the enoyl-CoA hydratase/isomerase family.</text>
</comment>
<name>A0A0N1EYD6_9HYPH</name>
<dbReference type="Gene3D" id="3.90.226.10">
    <property type="entry name" value="2-enoyl-CoA Hydratase, Chain A, domain 1"/>
    <property type="match status" value="1"/>
</dbReference>
<evidence type="ECO:0000313" key="4">
    <source>
        <dbReference type="EMBL" id="KPH73731.1"/>
    </source>
</evidence>
<evidence type="ECO:0000256" key="1">
    <source>
        <dbReference type="ARBA" id="ARBA00005254"/>
    </source>
</evidence>
<dbReference type="CDD" id="cd06558">
    <property type="entry name" value="crotonase-like"/>
    <property type="match status" value="1"/>
</dbReference>
<dbReference type="InterPro" id="IPR029045">
    <property type="entry name" value="ClpP/crotonase-like_dom_sf"/>
</dbReference>
<dbReference type="PANTHER" id="PTHR11941:SF54">
    <property type="entry name" value="ENOYL-COA HYDRATASE, MITOCHONDRIAL"/>
    <property type="match status" value="1"/>
</dbReference>
<dbReference type="SUPFAM" id="SSF52096">
    <property type="entry name" value="ClpP/crotonase"/>
    <property type="match status" value="1"/>
</dbReference>
<dbReference type="GO" id="GO:0006635">
    <property type="term" value="P:fatty acid beta-oxidation"/>
    <property type="evidence" value="ECO:0007669"/>
    <property type="project" value="TreeGrafter"/>
</dbReference>
<evidence type="ECO:0000256" key="3">
    <source>
        <dbReference type="RuleBase" id="RU003707"/>
    </source>
</evidence>
<comment type="caution">
    <text evidence="4">The sequence shown here is derived from an EMBL/GenBank/DDBJ whole genome shotgun (WGS) entry which is preliminary data.</text>
</comment>
<organism evidence="4 5">
    <name type="scientific">Bosea vaviloviae</name>
    <dbReference type="NCBI Taxonomy" id="1526658"/>
    <lineage>
        <taxon>Bacteria</taxon>
        <taxon>Pseudomonadati</taxon>
        <taxon>Pseudomonadota</taxon>
        <taxon>Alphaproteobacteria</taxon>
        <taxon>Hyphomicrobiales</taxon>
        <taxon>Boseaceae</taxon>
        <taxon>Bosea</taxon>
    </lineage>
</organism>
<evidence type="ECO:0000313" key="5">
    <source>
        <dbReference type="Proteomes" id="UP000037822"/>
    </source>
</evidence>
<dbReference type="AlphaFoldDB" id="A0A0N1EYD6"/>
<dbReference type="PROSITE" id="PS00166">
    <property type="entry name" value="ENOYL_COA_HYDRATASE"/>
    <property type="match status" value="1"/>
</dbReference>
<dbReference type="OrthoDB" id="5730382at2"/>
<dbReference type="PANTHER" id="PTHR11941">
    <property type="entry name" value="ENOYL-COA HYDRATASE-RELATED"/>
    <property type="match status" value="1"/>
</dbReference>
<dbReference type="InterPro" id="IPR001753">
    <property type="entry name" value="Enoyl-CoA_hydra/iso"/>
</dbReference>
<dbReference type="PATRIC" id="fig|1526658.3.peg.4907"/>
<evidence type="ECO:0000256" key="2">
    <source>
        <dbReference type="ARBA" id="ARBA00023239"/>
    </source>
</evidence>
<dbReference type="InterPro" id="IPR018376">
    <property type="entry name" value="Enoyl-CoA_hyd/isom_CS"/>
</dbReference>
<protein>
    <submittedName>
        <fullName evidence="4">Crotonase</fullName>
    </submittedName>
</protein>
<sequence>MPVSLSIADHVARVTIDRPEVLNALDREAEMQMETIWRQIEADASVRVVVLTGAGDRAFCTGADMRNVDPGQTGLGYWAASRPAGFGGIALRETLDIPVIARVNGHAVGGGFEMVLGCDIVIAAEEASFGLTEPRVGRLPLDGGMVLLQRQIAHRHALGMLLTGRRIKAAEALSFGLINEVASRDALDAAVDRWVAEILACAPLSLRAIKQVMRRTGHLSPQEAQALRLPALVAALGSEDSEEGVRAFREKRKPVWQGR</sequence>
<dbReference type="GO" id="GO:0016829">
    <property type="term" value="F:lyase activity"/>
    <property type="evidence" value="ECO:0007669"/>
    <property type="project" value="UniProtKB-KW"/>
</dbReference>
<dbReference type="Pfam" id="PF00378">
    <property type="entry name" value="ECH_1"/>
    <property type="match status" value="1"/>
</dbReference>
<keyword evidence="2" id="KW-0456">Lyase</keyword>
<dbReference type="Proteomes" id="UP000037822">
    <property type="component" value="Unassembled WGS sequence"/>
</dbReference>
<accession>A0A0N1EYD6</accession>
<gene>
    <name evidence="4" type="ORF">AE618_26805</name>
</gene>
<proteinExistence type="inferred from homology"/>